<dbReference type="PROSITE" id="PS00455">
    <property type="entry name" value="AMP_BINDING"/>
    <property type="match status" value="1"/>
</dbReference>
<dbReference type="SUPFAM" id="SSF56801">
    <property type="entry name" value="Acetyl-CoA synthetase-like"/>
    <property type="match status" value="1"/>
</dbReference>
<organism evidence="2 3">
    <name type="scientific">Bradyrhizobium yuanmingense</name>
    <dbReference type="NCBI Taxonomy" id="108015"/>
    <lineage>
        <taxon>Bacteria</taxon>
        <taxon>Pseudomonadati</taxon>
        <taxon>Pseudomonadota</taxon>
        <taxon>Alphaproteobacteria</taxon>
        <taxon>Hyphomicrobiales</taxon>
        <taxon>Nitrobacteraceae</taxon>
        <taxon>Bradyrhizobium</taxon>
    </lineage>
</organism>
<proteinExistence type="predicted"/>
<dbReference type="PANTHER" id="PTHR24096:SF420">
    <property type="entry name" value="LONG-CHAIN-FATTY-ACID--COA LIGASE-RELATED"/>
    <property type="match status" value="1"/>
</dbReference>
<evidence type="ECO:0000313" key="3">
    <source>
        <dbReference type="Proteomes" id="UP000183174"/>
    </source>
</evidence>
<protein>
    <submittedName>
        <fullName evidence="2">Feruloyl-CoA synthase</fullName>
    </submittedName>
</protein>
<accession>A0A1C3VJ93</accession>
<feature type="domain" description="AMP-dependent synthetase/ligase" evidence="1">
    <location>
        <begin position="19"/>
        <end position="398"/>
    </location>
</feature>
<dbReference type="NCBIfam" id="NF009232">
    <property type="entry name" value="PRK12582.1"/>
    <property type="match status" value="1"/>
</dbReference>
<dbReference type="AlphaFoldDB" id="A0A1C3VJ93"/>
<dbReference type="Pfam" id="PF00501">
    <property type="entry name" value="AMP-binding"/>
    <property type="match status" value="1"/>
</dbReference>
<dbReference type="InterPro" id="IPR020845">
    <property type="entry name" value="AMP-binding_CS"/>
</dbReference>
<sequence length="588" mass="64123">MKSRIPLAPFERHVPAFLTRWAQERPDQVWLGQRAGSGWQELTYANGKRRVDSVTQALLDLPPDARGPIAILSGNSIEHAIVMMAGMQARLPVAPISPAYSLQSGDHSKLKHIFRLIRPKIIFVQDTRPFVSAFLALDLSDVTVISVAGSTRPRHLAYDELTKTKPTGNVKDSIDRIDPAAPAKYLFTSGSTGVPKAVITTQRMMCANVAMINQCRSLNAEPGVSKYLDWLPWNHVMGGNGVFNVVLSLGLSLYIDDGKPVGEQFSKTIRNLRDISPISYTNAPAGFASLAAALEGDDELCRSFFKNLKVMTYGGARLPDDVYARVQALAVKTTGQRIVFTTTYGATETAPAATMSYWNAERVGLIGLPCPGVELKLLPVTDGKYEVRIKSVAVTPGYQDQPDLTEAAFDEEGFYKIGDLVEFATYGRPAKGLVFAGRLVENFKLLSGTFVLVSALRVDVIAAASPLISDALVAGQDRDEVGLLAWPHLEACRSYLGDRTATIEKIVGSREIRDAIRWGIHSHNQACGNAGSRRIGRVLLLSDPPSIDHNEITDKGYVNQRAGLIRRSAAVEHLYADPVASDVIIMPR</sequence>
<evidence type="ECO:0000313" key="2">
    <source>
        <dbReference type="EMBL" id="SCB27920.1"/>
    </source>
</evidence>
<dbReference type="Proteomes" id="UP000183174">
    <property type="component" value="Unassembled WGS sequence"/>
</dbReference>
<reference evidence="2 3" key="1">
    <citation type="submission" date="2016-08" db="EMBL/GenBank/DDBJ databases">
        <authorList>
            <person name="Seilhamer J.J."/>
        </authorList>
    </citation>
    <scope>NUCLEOTIDE SEQUENCE [LARGE SCALE GENOMIC DNA]</scope>
    <source>
        <strain evidence="2 3">CCBAU 10071</strain>
    </source>
</reference>
<name>A0A1C3VJ93_9BRAD</name>
<dbReference type="EMBL" id="FMAE01000004">
    <property type="protein sequence ID" value="SCB27920.1"/>
    <property type="molecule type" value="Genomic_DNA"/>
</dbReference>
<evidence type="ECO:0000259" key="1">
    <source>
        <dbReference type="Pfam" id="PF00501"/>
    </source>
</evidence>
<dbReference type="InterPro" id="IPR000873">
    <property type="entry name" value="AMP-dep_synth/lig_dom"/>
</dbReference>
<dbReference type="Gene3D" id="3.40.50.12780">
    <property type="entry name" value="N-terminal domain of ligase-like"/>
    <property type="match status" value="1"/>
</dbReference>
<dbReference type="GO" id="GO:0016405">
    <property type="term" value="F:CoA-ligase activity"/>
    <property type="evidence" value="ECO:0007669"/>
    <property type="project" value="TreeGrafter"/>
</dbReference>
<gene>
    <name evidence="2" type="ORF">GA0061099_100491</name>
</gene>
<dbReference type="PANTHER" id="PTHR24096">
    <property type="entry name" value="LONG-CHAIN-FATTY-ACID--COA LIGASE"/>
    <property type="match status" value="1"/>
</dbReference>
<dbReference type="InterPro" id="IPR042099">
    <property type="entry name" value="ANL_N_sf"/>
</dbReference>